<dbReference type="Proteomes" id="UP001230426">
    <property type="component" value="Unassembled WGS sequence"/>
</dbReference>
<evidence type="ECO:0000313" key="2">
    <source>
        <dbReference type="EMBL" id="MDP9868850.1"/>
    </source>
</evidence>
<evidence type="ECO:0000256" key="1">
    <source>
        <dbReference type="SAM" id="MobiDB-lite"/>
    </source>
</evidence>
<name>A0ABT9RKQ5_9ACTN</name>
<reference evidence="2 3" key="1">
    <citation type="submission" date="2023-07" db="EMBL/GenBank/DDBJ databases">
        <title>Sequencing the genomes of 1000 actinobacteria strains.</title>
        <authorList>
            <person name="Klenk H.-P."/>
        </authorList>
    </citation>
    <scope>NUCLEOTIDE SEQUENCE [LARGE SCALE GENOMIC DNA]</scope>
    <source>
        <strain evidence="2 3">DSM 44109</strain>
    </source>
</reference>
<proteinExistence type="predicted"/>
<protein>
    <submittedName>
        <fullName evidence="2">Uncharacterized protein</fullName>
    </submittedName>
</protein>
<organism evidence="2 3">
    <name type="scientific">Streptosporangium brasiliense</name>
    <dbReference type="NCBI Taxonomy" id="47480"/>
    <lineage>
        <taxon>Bacteria</taxon>
        <taxon>Bacillati</taxon>
        <taxon>Actinomycetota</taxon>
        <taxon>Actinomycetes</taxon>
        <taxon>Streptosporangiales</taxon>
        <taxon>Streptosporangiaceae</taxon>
        <taxon>Streptosporangium</taxon>
    </lineage>
</organism>
<keyword evidence="3" id="KW-1185">Reference proteome</keyword>
<sequence>MGQPPGRLDGEASWHWLDGPDQYRWAGLRVLVEAYPPTGRASDLRPPPALTVSGSDLDPQERRPWR</sequence>
<feature type="region of interest" description="Disordered" evidence="1">
    <location>
        <begin position="37"/>
        <end position="66"/>
    </location>
</feature>
<gene>
    <name evidence="2" type="ORF">J2S55_008116</name>
</gene>
<dbReference type="EMBL" id="JAUSRB010000002">
    <property type="protein sequence ID" value="MDP9868850.1"/>
    <property type="molecule type" value="Genomic_DNA"/>
</dbReference>
<dbReference type="RefSeq" id="WP_306872143.1">
    <property type="nucleotide sequence ID" value="NZ_JAUSRB010000002.1"/>
</dbReference>
<accession>A0ABT9RKQ5</accession>
<evidence type="ECO:0000313" key="3">
    <source>
        <dbReference type="Proteomes" id="UP001230426"/>
    </source>
</evidence>
<comment type="caution">
    <text evidence="2">The sequence shown here is derived from an EMBL/GenBank/DDBJ whole genome shotgun (WGS) entry which is preliminary data.</text>
</comment>